<protein>
    <submittedName>
        <fullName evidence="2">Putative E3 ubiquitin-protein ligase HERC1</fullName>
    </submittedName>
</protein>
<feature type="compositionally biased region" description="Basic and acidic residues" evidence="1">
    <location>
        <begin position="990"/>
        <end position="1000"/>
    </location>
</feature>
<dbReference type="SUPFAM" id="SSF50985">
    <property type="entry name" value="RCC1/BLIP-II"/>
    <property type="match status" value="2"/>
</dbReference>
<dbReference type="OrthoDB" id="10345636at2759"/>
<proteinExistence type="predicted"/>
<evidence type="ECO:0000256" key="1">
    <source>
        <dbReference type="SAM" id="MobiDB-lite"/>
    </source>
</evidence>
<dbReference type="AlphaFoldDB" id="A0A1Q9F780"/>
<comment type="caution">
    <text evidence="2">The sequence shown here is derived from an EMBL/GenBank/DDBJ whole genome shotgun (WGS) entry which is preliminary data.</text>
</comment>
<feature type="region of interest" description="Disordered" evidence="1">
    <location>
        <begin position="22"/>
        <end position="58"/>
    </location>
</feature>
<sequence length="1010" mass="105906">MLPHAQAKPTCTLRDFFGGSASWGMEQEGGSGSSSGSSSDPFRRQVEQTCAEEESPDERTWQLSQQYFAPEVLRPATIGAAACATALMTIPPHTARVVSQVLATVGDGRVMIASGLNSVVSSYVAGLSGGLVGAAVGGAAGPLGAVVGSAGGESAKWMAAQSQIVDFSHLKHYRYYTSAADGHQYLPQSQQNMFCAGPSRSPSYLKQVLIVLVQAGTNGVLLGRKLLARRNLWSYANGQMSGQDMAMAFGRDLRDGVIVSTSAQVVLKAVLTGGLLASQCLRLCVLSLAHLATSAMCCEGFGRTSSVQADASVESLKRRAQIALVTGRGRLLNSSGEILDGAQSIKQAKLKSGDVLTLHVNQVQLQASRQGGMFAAFAALLGDGSVVTWGHADSGGDSRAVQEQLKHVQQIQASSGALAAILGDGSVVTCGDADSGGDSRAVQEQLRDVRQIQASLAAFAAILGAGSVVTWGDADYGGDSSAVQDHLRDVQQIQASYIAFAAVLGDGSVVTWGDADWGGDSSAVQEQLKTVQQIQASNGAFAAILGDGSVVTWGAADHGGDSSLVQEQLKTVQQIQASSQAFAAIPGDGSVVTWGQSQFGDVGGDSSAVRDQLRDVRQIQASKHAFAAILVDGSVVAWGSCHRVGDSSAVQEQLKTVQQIQASGGAFAAILDDGSVVTWGNADRGGDSSAVQDQLKTVQQIQASDGAFAAILGDGSVVTWGAADHDGDSSLVQEQLKHVQQIQASNRAFAAILRDGSVVTWGNADSGGDSSAVQDLLRDVQQIQAQGSFRVNKGFLESVGYSMGTISLEQLRANSASSLADGNSIATNVVCIGLHLPFVSCALLLGVELTCTASNLAGLWAYEAWRAGKQDALEVLARMAHPDKNRRHDAKTTFALLRLCKEALGKTLAGHQSTGHIVTINKKGFRGMQRLLAAGLNDIQPEWKQEGRRAFSKRQRLPSLMASGLTLKRLFKQEDSMAELSFSLEQQRMTTEDISEHSDAAAETDAWELR</sequence>
<dbReference type="EMBL" id="LSRX01000002">
    <property type="protein sequence ID" value="OLQ15482.1"/>
    <property type="molecule type" value="Genomic_DNA"/>
</dbReference>
<dbReference type="PANTHER" id="PTHR45982">
    <property type="entry name" value="REGULATOR OF CHROMOSOME CONDENSATION"/>
    <property type="match status" value="1"/>
</dbReference>
<evidence type="ECO:0000313" key="2">
    <source>
        <dbReference type="EMBL" id="OLQ15482.1"/>
    </source>
</evidence>
<name>A0A1Q9F780_SYMMI</name>
<accession>A0A1Q9F780</accession>
<gene>
    <name evidence="2" type="primary">HERC1</name>
    <name evidence="2" type="ORF">AK812_SmicGene176</name>
</gene>
<evidence type="ECO:0000313" key="3">
    <source>
        <dbReference type="Proteomes" id="UP000186817"/>
    </source>
</evidence>
<dbReference type="Gene3D" id="2.130.10.30">
    <property type="entry name" value="Regulator of chromosome condensation 1/beta-lactamase-inhibitor protein II"/>
    <property type="match status" value="2"/>
</dbReference>
<dbReference type="PANTHER" id="PTHR45982:SF1">
    <property type="entry name" value="REGULATOR OF CHROMOSOME CONDENSATION"/>
    <property type="match status" value="1"/>
</dbReference>
<dbReference type="InterPro" id="IPR009091">
    <property type="entry name" value="RCC1/BLIP-II"/>
</dbReference>
<dbReference type="Proteomes" id="UP000186817">
    <property type="component" value="Unassembled WGS sequence"/>
</dbReference>
<keyword evidence="3" id="KW-1185">Reference proteome</keyword>
<feature type="region of interest" description="Disordered" evidence="1">
    <location>
        <begin position="989"/>
        <end position="1010"/>
    </location>
</feature>
<reference evidence="2 3" key="1">
    <citation type="submission" date="2016-02" db="EMBL/GenBank/DDBJ databases">
        <title>Genome analysis of coral dinoflagellate symbionts highlights evolutionary adaptations to a symbiotic lifestyle.</title>
        <authorList>
            <person name="Aranda M."/>
            <person name="Li Y."/>
            <person name="Liew Y.J."/>
            <person name="Baumgarten S."/>
            <person name="Simakov O."/>
            <person name="Wilson M."/>
            <person name="Piel J."/>
            <person name="Ashoor H."/>
            <person name="Bougouffa S."/>
            <person name="Bajic V.B."/>
            <person name="Ryu T."/>
            <person name="Ravasi T."/>
            <person name="Bayer T."/>
            <person name="Micklem G."/>
            <person name="Kim H."/>
            <person name="Bhak J."/>
            <person name="Lajeunesse T.C."/>
            <person name="Voolstra C.R."/>
        </authorList>
    </citation>
    <scope>NUCLEOTIDE SEQUENCE [LARGE SCALE GENOMIC DNA]</scope>
    <source>
        <strain evidence="2 3">CCMP2467</strain>
    </source>
</reference>
<organism evidence="2 3">
    <name type="scientific">Symbiodinium microadriaticum</name>
    <name type="common">Dinoflagellate</name>
    <name type="synonym">Zooxanthella microadriatica</name>
    <dbReference type="NCBI Taxonomy" id="2951"/>
    <lineage>
        <taxon>Eukaryota</taxon>
        <taxon>Sar</taxon>
        <taxon>Alveolata</taxon>
        <taxon>Dinophyceae</taxon>
        <taxon>Suessiales</taxon>
        <taxon>Symbiodiniaceae</taxon>
        <taxon>Symbiodinium</taxon>
    </lineage>
</organism>
<dbReference type="InterPro" id="IPR051553">
    <property type="entry name" value="Ran_GTPase-activating"/>
</dbReference>